<comment type="caution">
    <text evidence="2">The sequence shown here is derived from an EMBL/GenBank/DDBJ whole genome shotgun (WGS) entry which is preliminary data.</text>
</comment>
<feature type="transmembrane region" description="Helical" evidence="1">
    <location>
        <begin position="252"/>
        <end position="268"/>
    </location>
</feature>
<name>A0A0F9GTR8_9ZZZZ</name>
<evidence type="ECO:0000256" key="1">
    <source>
        <dbReference type="SAM" id="Phobius"/>
    </source>
</evidence>
<keyword evidence="1" id="KW-0472">Membrane</keyword>
<feature type="transmembrane region" description="Helical" evidence="1">
    <location>
        <begin position="201"/>
        <end position="222"/>
    </location>
</feature>
<evidence type="ECO:0000313" key="2">
    <source>
        <dbReference type="EMBL" id="KKL66502.1"/>
    </source>
</evidence>
<gene>
    <name evidence="2" type="ORF">LCGC14_2144360</name>
</gene>
<keyword evidence="1" id="KW-0812">Transmembrane</keyword>
<dbReference type="SUPFAM" id="SSF64153">
    <property type="entry name" value="YjeF N-terminal domain-like"/>
    <property type="match status" value="1"/>
</dbReference>
<dbReference type="AlphaFoldDB" id="A0A0F9GTR8"/>
<dbReference type="EMBL" id="LAZR01027182">
    <property type="protein sequence ID" value="KKL66502.1"/>
    <property type="molecule type" value="Genomic_DNA"/>
</dbReference>
<reference evidence="2" key="1">
    <citation type="journal article" date="2015" name="Nature">
        <title>Complex archaea that bridge the gap between prokaryotes and eukaryotes.</title>
        <authorList>
            <person name="Spang A."/>
            <person name="Saw J.H."/>
            <person name="Jorgensen S.L."/>
            <person name="Zaremba-Niedzwiedzka K."/>
            <person name="Martijn J."/>
            <person name="Lind A.E."/>
            <person name="van Eijk R."/>
            <person name="Schleper C."/>
            <person name="Guy L."/>
            <person name="Ettema T.J."/>
        </authorList>
    </citation>
    <scope>NUCLEOTIDE SEQUENCE</scope>
</reference>
<keyword evidence="1" id="KW-1133">Transmembrane helix</keyword>
<protein>
    <recommendedName>
        <fullName evidence="3">Glycosyltransferase RgtA/B/C/D-like domain-containing protein</fullName>
    </recommendedName>
</protein>
<feature type="transmembrane region" description="Helical" evidence="1">
    <location>
        <begin position="92"/>
        <end position="112"/>
    </location>
</feature>
<feature type="non-terminal residue" evidence="2">
    <location>
        <position position="300"/>
    </location>
</feature>
<evidence type="ECO:0008006" key="3">
    <source>
        <dbReference type="Google" id="ProtNLM"/>
    </source>
</evidence>
<feature type="transmembrane region" description="Helical" evidence="1">
    <location>
        <begin position="61"/>
        <end position="80"/>
    </location>
</feature>
<sequence>MAIERTTFPTASVEAIPRFRSRVRLDAPKTTTASIATPALSLLLTLLGSGMQGYANRTGDALFVALLLLLAGVSVVVLLFPGKRAEHRAFLLTYGVCVFAGGLAQCYSLAVFDNPQSTVDAVLSFFPNISSEPPFTTMADSHIFIESTLPLVIWQQVYKLTWLLGLDFGPFTGVMFNSLVMGVCASLTVRTARELFGNDAWRLRRVGILFAFCGLFVLFGAVLIRDCFTTFVNVLVLWGIVRWLVRSTPTNLLFAIGLTGVSTYIMAFLRIEAVVLFGLFWLLAFLFWYLKKRLDTTRLL</sequence>
<accession>A0A0F9GTR8</accession>
<organism evidence="2">
    <name type="scientific">marine sediment metagenome</name>
    <dbReference type="NCBI Taxonomy" id="412755"/>
    <lineage>
        <taxon>unclassified sequences</taxon>
        <taxon>metagenomes</taxon>
        <taxon>ecological metagenomes</taxon>
    </lineage>
</organism>
<proteinExistence type="predicted"/>
<feature type="transmembrane region" description="Helical" evidence="1">
    <location>
        <begin position="30"/>
        <end position="49"/>
    </location>
</feature>
<feature type="transmembrane region" description="Helical" evidence="1">
    <location>
        <begin position="274"/>
        <end position="290"/>
    </location>
</feature>
<feature type="transmembrane region" description="Helical" evidence="1">
    <location>
        <begin position="168"/>
        <end position="189"/>
    </location>
</feature>
<dbReference type="InterPro" id="IPR036652">
    <property type="entry name" value="YjeF_N_dom_sf"/>
</dbReference>
<feature type="transmembrane region" description="Helical" evidence="1">
    <location>
        <begin position="228"/>
        <end position="245"/>
    </location>
</feature>